<dbReference type="EMBL" id="CP037423">
    <property type="protein sequence ID" value="QDV40697.1"/>
    <property type="molecule type" value="Genomic_DNA"/>
</dbReference>
<evidence type="ECO:0000313" key="1">
    <source>
        <dbReference type="EMBL" id="QDV40697.1"/>
    </source>
</evidence>
<name>A0A518HIM2_9BACT</name>
<dbReference type="AlphaFoldDB" id="A0A518HIM2"/>
<proteinExistence type="predicted"/>
<keyword evidence="2" id="KW-1185">Reference proteome</keyword>
<reference evidence="1 2" key="1">
    <citation type="submission" date="2019-03" db="EMBL/GenBank/DDBJ databases">
        <title>Deep-cultivation of Planctomycetes and their phenomic and genomic characterization uncovers novel biology.</title>
        <authorList>
            <person name="Wiegand S."/>
            <person name="Jogler M."/>
            <person name="Boedeker C."/>
            <person name="Pinto D."/>
            <person name="Vollmers J."/>
            <person name="Rivas-Marin E."/>
            <person name="Kohn T."/>
            <person name="Peeters S.H."/>
            <person name="Heuer A."/>
            <person name="Rast P."/>
            <person name="Oberbeckmann S."/>
            <person name="Bunk B."/>
            <person name="Jeske O."/>
            <person name="Meyerdierks A."/>
            <person name="Storesund J.E."/>
            <person name="Kallscheuer N."/>
            <person name="Luecker S."/>
            <person name="Lage O.M."/>
            <person name="Pohl T."/>
            <person name="Merkel B.J."/>
            <person name="Hornburger P."/>
            <person name="Mueller R.-W."/>
            <person name="Bruemmer F."/>
            <person name="Labrenz M."/>
            <person name="Spormann A.M."/>
            <person name="Op den Camp H."/>
            <person name="Overmann J."/>
            <person name="Amann R."/>
            <person name="Jetten M.S.M."/>
            <person name="Mascher T."/>
            <person name="Medema M.H."/>
            <person name="Devos D.P."/>
            <person name="Kaster A.-K."/>
            <person name="Ovreas L."/>
            <person name="Rohde M."/>
            <person name="Galperin M.Y."/>
            <person name="Jogler C."/>
        </authorList>
    </citation>
    <scope>NUCLEOTIDE SEQUENCE [LARGE SCALE GENOMIC DNA]</scope>
    <source>
        <strain evidence="1 2">Enr13</strain>
    </source>
</reference>
<dbReference type="KEGG" id="snep:Enr13x_05330"/>
<gene>
    <name evidence="1" type="ORF">Enr13x_05330</name>
</gene>
<organism evidence="1 2">
    <name type="scientific">Stieleria neptunia</name>
    <dbReference type="NCBI Taxonomy" id="2527979"/>
    <lineage>
        <taxon>Bacteria</taxon>
        <taxon>Pseudomonadati</taxon>
        <taxon>Planctomycetota</taxon>
        <taxon>Planctomycetia</taxon>
        <taxon>Pirellulales</taxon>
        <taxon>Pirellulaceae</taxon>
        <taxon>Stieleria</taxon>
    </lineage>
</organism>
<accession>A0A518HIM2</accession>
<evidence type="ECO:0000313" key="2">
    <source>
        <dbReference type="Proteomes" id="UP000319004"/>
    </source>
</evidence>
<dbReference type="Proteomes" id="UP000319004">
    <property type="component" value="Chromosome"/>
</dbReference>
<sequence length="82" mass="9521">MKHGCGKKLQKANKMIPLGKTRSKTMRRTMSGDVKIDFLQDNGQVDPFDVAWTIPTAVAIEAFCYFYDCMRLPDFVHWHRDI</sequence>
<protein>
    <submittedName>
        <fullName evidence="1">Uncharacterized protein</fullName>
    </submittedName>
</protein>